<dbReference type="InterPro" id="IPR011084">
    <property type="entry name" value="DRMBL"/>
</dbReference>
<dbReference type="PANTHER" id="PTHR23240:SF35">
    <property type="entry name" value="DNA REPAIR METALLO-BETA-LACTAMASE FAMILY PROTEIN-RELATED"/>
    <property type="match status" value="1"/>
</dbReference>
<reference evidence="8 9" key="1">
    <citation type="submission" date="2018-04" db="EMBL/GenBank/DDBJ databases">
        <authorList>
            <person name="Vogel A."/>
        </authorList>
    </citation>
    <scope>NUCLEOTIDE SEQUENCE [LARGE SCALE GENOMIC DNA]</scope>
</reference>
<dbReference type="Proteomes" id="UP000595140">
    <property type="component" value="Unassembled WGS sequence"/>
</dbReference>
<accession>A0A484K809</accession>
<organism evidence="8 9">
    <name type="scientific">Cuscuta campestris</name>
    <dbReference type="NCBI Taxonomy" id="132261"/>
    <lineage>
        <taxon>Eukaryota</taxon>
        <taxon>Viridiplantae</taxon>
        <taxon>Streptophyta</taxon>
        <taxon>Embryophyta</taxon>
        <taxon>Tracheophyta</taxon>
        <taxon>Spermatophyta</taxon>
        <taxon>Magnoliopsida</taxon>
        <taxon>eudicotyledons</taxon>
        <taxon>Gunneridae</taxon>
        <taxon>Pentapetalae</taxon>
        <taxon>asterids</taxon>
        <taxon>lamiids</taxon>
        <taxon>Solanales</taxon>
        <taxon>Convolvulaceae</taxon>
        <taxon>Cuscuteae</taxon>
        <taxon>Cuscuta</taxon>
        <taxon>Cuscuta subgen. Grammica</taxon>
        <taxon>Cuscuta sect. Cleistogrammica</taxon>
    </lineage>
</organism>
<evidence type="ECO:0000256" key="1">
    <source>
        <dbReference type="ARBA" id="ARBA00004123"/>
    </source>
</evidence>
<feature type="region of interest" description="Disordered" evidence="6">
    <location>
        <begin position="543"/>
        <end position="586"/>
    </location>
</feature>
<dbReference type="OrthoDB" id="206088at2759"/>
<protein>
    <recommendedName>
        <fullName evidence="7">DNA repair metallo-beta-lactamase domain-containing protein</fullName>
    </recommendedName>
</protein>
<dbReference type="EMBL" id="OOIL02000026">
    <property type="protein sequence ID" value="VFQ59457.1"/>
    <property type="molecule type" value="Genomic_DNA"/>
</dbReference>
<keyword evidence="5" id="KW-0539">Nucleus</keyword>
<dbReference type="InterPro" id="IPR036866">
    <property type="entry name" value="RibonucZ/Hydroxyglut_hydro"/>
</dbReference>
<dbReference type="GO" id="GO:0006303">
    <property type="term" value="P:double-strand break repair via nonhomologous end joining"/>
    <property type="evidence" value="ECO:0007669"/>
    <property type="project" value="TreeGrafter"/>
</dbReference>
<evidence type="ECO:0000256" key="3">
    <source>
        <dbReference type="ARBA" id="ARBA00022763"/>
    </source>
</evidence>
<dbReference type="GO" id="GO:0035312">
    <property type="term" value="F:5'-3' DNA exonuclease activity"/>
    <property type="evidence" value="ECO:0007669"/>
    <property type="project" value="TreeGrafter"/>
</dbReference>
<feature type="compositionally biased region" description="Low complexity" evidence="6">
    <location>
        <begin position="553"/>
        <end position="569"/>
    </location>
</feature>
<comment type="subcellular location">
    <subcellularLocation>
        <location evidence="1">Nucleus</location>
    </subcellularLocation>
</comment>
<evidence type="ECO:0000256" key="5">
    <source>
        <dbReference type="ARBA" id="ARBA00023242"/>
    </source>
</evidence>
<sequence>MSAAPETLIIDSTAIYIAALNTINCQKLASSFRLCPLPSTIPQTKRIPKTRFIVDGFKHAGDFSVSYFLSHFNSDHCAGLYPNWTRGIIFCSYITARLLVQVLQVPAPFVVSLPLSKQILIDGCEVFLVDANYCPGAVQFLFKIPVPNINGKFERYVHAGAFRHHTSMELDPALSTFVGSDTLFLDATYYNPKYALPSKEVAIDYIIHIIESNGVEKEASPKSVLFLLSTYGIGKEKILIDIARRCKRKVCVESRKVLGLRDLGHGDEVFTEDESKTDIHVVSCDELGETWPLFRPNFVRVQDIMKEKKFSKLVGFVPTCWSYNVEGSKFSVRKKDSLEIHLVPYSEHSNYDELREYVKFLKPKCVIPTLGLDVEKLDRKCANARNTNFLGLVNEMDIKQDSHCVLQGVDENIVKGSAYDVRILELQIEASSSDVKESKDMENIDTSHAQKESNLLISGFMDEDAMEECIQELQVILPSWVIRAQMLYLLRITDRSLVDAVSHFYEHETEFQEQSELPLSEPWLIKNIGRNEIVSLSQSPGKKYKSISRKKSGASSNSSSKIKSNTISKSSKRAKLNSKMDSSGSKQCTITNFFRKVGVCDSRTESVRNQN</sequence>
<keyword evidence="4" id="KW-0234">DNA repair</keyword>
<evidence type="ECO:0000256" key="2">
    <source>
        <dbReference type="ARBA" id="ARBA00010304"/>
    </source>
</evidence>
<dbReference type="CDD" id="cd16273">
    <property type="entry name" value="SNM1A-1C-like_MBL-fold"/>
    <property type="match status" value="1"/>
</dbReference>
<keyword evidence="3" id="KW-0227">DNA damage</keyword>
<feature type="domain" description="DNA repair metallo-beta-lactamase" evidence="7">
    <location>
        <begin position="268"/>
        <end position="370"/>
    </location>
</feature>
<dbReference type="SUPFAM" id="SSF56281">
    <property type="entry name" value="Metallo-hydrolase/oxidoreductase"/>
    <property type="match status" value="1"/>
</dbReference>
<evidence type="ECO:0000256" key="4">
    <source>
        <dbReference type="ARBA" id="ARBA00023204"/>
    </source>
</evidence>
<feature type="compositionally biased region" description="Basic residues" evidence="6">
    <location>
        <begin position="543"/>
        <end position="552"/>
    </location>
</feature>
<proteinExistence type="inferred from homology"/>
<dbReference type="GO" id="GO:0003684">
    <property type="term" value="F:damaged DNA binding"/>
    <property type="evidence" value="ECO:0007669"/>
    <property type="project" value="TreeGrafter"/>
</dbReference>
<evidence type="ECO:0000313" key="9">
    <source>
        <dbReference type="Proteomes" id="UP000595140"/>
    </source>
</evidence>
<evidence type="ECO:0000259" key="7">
    <source>
        <dbReference type="Pfam" id="PF07522"/>
    </source>
</evidence>
<keyword evidence="9" id="KW-1185">Reference proteome</keyword>
<dbReference type="AlphaFoldDB" id="A0A484K809"/>
<dbReference type="GO" id="GO:0005634">
    <property type="term" value="C:nucleus"/>
    <property type="evidence" value="ECO:0007669"/>
    <property type="project" value="UniProtKB-SubCell"/>
</dbReference>
<name>A0A484K809_9ASTE</name>
<dbReference type="Gene3D" id="3.40.50.12650">
    <property type="match status" value="1"/>
</dbReference>
<dbReference type="GO" id="GO:0036297">
    <property type="term" value="P:interstrand cross-link repair"/>
    <property type="evidence" value="ECO:0007669"/>
    <property type="project" value="TreeGrafter"/>
</dbReference>
<dbReference type="Gene3D" id="3.60.15.10">
    <property type="entry name" value="Ribonuclease Z/Hydroxyacylglutathione hydrolase-like"/>
    <property type="match status" value="1"/>
</dbReference>
<dbReference type="PANTHER" id="PTHR23240">
    <property type="entry name" value="DNA CROSS-LINK REPAIR PROTEIN PSO2/SNM1-RELATED"/>
    <property type="match status" value="1"/>
</dbReference>
<evidence type="ECO:0000256" key="6">
    <source>
        <dbReference type="SAM" id="MobiDB-lite"/>
    </source>
</evidence>
<comment type="similarity">
    <text evidence="2">Belongs to the DNA repair metallo-beta-lactamase (DRMBL) family.</text>
</comment>
<dbReference type="Pfam" id="PF07522">
    <property type="entry name" value="DRMBL"/>
    <property type="match status" value="1"/>
</dbReference>
<evidence type="ECO:0000313" key="8">
    <source>
        <dbReference type="EMBL" id="VFQ59457.1"/>
    </source>
</evidence>
<gene>
    <name evidence="8" type="ORF">CCAM_LOCUS1233</name>
</gene>